<protein>
    <submittedName>
        <fullName evidence="2">Leucine-rich melanocyte differentiation-associated protein isoform X2</fullName>
    </submittedName>
</protein>
<sequence>MDSISNSTSSSPLTFRNERLCYTGQKCYKIPDVLIKMYGPKVNSLDLSFNELQTLRGLEFFPSLHELILDNNQLSDNLVLPPLKHLHTLSLNKNEITDVELLVEKILKSVPNLTYLSLLGNKACPNQLSDSDKDEEDYKRYRYLITITKQFTVYLQVLHGINAGHRQIFIKNYFQN</sequence>
<reference evidence="2" key="1">
    <citation type="submission" date="2025-08" db="UniProtKB">
        <authorList>
            <consortium name="RefSeq"/>
        </authorList>
    </citation>
    <scope>IDENTIFICATION</scope>
    <source>
        <tissue evidence="2">Entire body</tissue>
    </source>
</reference>
<evidence type="ECO:0000313" key="2">
    <source>
        <dbReference type="RefSeq" id="XP_018334532.1"/>
    </source>
</evidence>
<dbReference type="Gene3D" id="3.80.10.10">
    <property type="entry name" value="Ribonuclease Inhibitor"/>
    <property type="match status" value="1"/>
</dbReference>
<dbReference type="InterPro" id="IPR043313">
    <property type="entry name" value="LRMDA"/>
</dbReference>
<dbReference type="PROSITE" id="PS51450">
    <property type="entry name" value="LRR"/>
    <property type="match status" value="1"/>
</dbReference>
<dbReference type="InterPro" id="IPR032675">
    <property type="entry name" value="LRR_dom_sf"/>
</dbReference>
<evidence type="ECO:0000313" key="1">
    <source>
        <dbReference type="Proteomes" id="UP000192223"/>
    </source>
</evidence>
<dbReference type="OrthoDB" id="272149at2759"/>
<dbReference type="GeneID" id="108743459"/>
<keyword evidence="1" id="KW-1185">Reference proteome</keyword>
<name>A0A1W4XP32_AGRPL</name>
<dbReference type="PANTHER" id="PTHR46282:SF2">
    <property type="entry name" value="LEUCINE-RICH MELANOCYTE DIFFERENTIATION-ASSOCIATED PROTEIN"/>
    <property type="match status" value="1"/>
</dbReference>
<dbReference type="Proteomes" id="UP000192223">
    <property type="component" value="Unplaced"/>
</dbReference>
<gene>
    <name evidence="2" type="primary">LOC108743459</name>
</gene>
<accession>A0A1W4XP32</accession>
<dbReference type="SUPFAM" id="SSF52058">
    <property type="entry name" value="L domain-like"/>
    <property type="match status" value="1"/>
</dbReference>
<organism evidence="1 2">
    <name type="scientific">Agrilus planipennis</name>
    <name type="common">Emerald ash borer</name>
    <name type="synonym">Agrilus marcopoli</name>
    <dbReference type="NCBI Taxonomy" id="224129"/>
    <lineage>
        <taxon>Eukaryota</taxon>
        <taxon>Metazoa</taxon>
        <taxon>Ecdysozoa</taxon>
        <taxon>Arthropoda</taxon>
        <taxon>Hexapoda</taxon>
        <taxon>Insecta</taxon>
        <taxon>Pterygota</taxon>
        <taxon>Neoptera</taxon>
        <taxon>Endopterygota</taxon>
        <taxon>Coleoptera</taxon>
        <taxon>Polyphaga</taxon>
        <taxon>Elateriformia</taxon>
        <taxon>Buprestoidea</taxon>
        <taxon>Buprestidae</taxon>
        <taxon>Agrilinae</taxon>
        <taxon>Agrilus</taxon>
    </lineage>
</organism>
<dbReference type="AlphaFoldDB" id="A0A1W4XP32"/>
<dbReference type="FunFam" id="3.80.10.10:FF:000695">
    <property type="entry name" value="leucine-rich melanocyte differentiation-associated protein"/>
    <property type="match status" value="1"/>
</dbReference>
<proteinExistence type="predicted"/>
<dbReference type="InterPro" id="IPR001611">
    <property type="entry name" value="Leu-rich_rpt"/>
</dbReference>
<dbReference type="PANTHER" id="PTHR46282">
    <property type="entry name" value="LEUCINE-RICH MELANOCYTE DIFFERENTIATION-ASSOCIATED PROTEIN"/>
    <property type="match status" value="1"/>
</dbReference>
<dbReference type="RefSeq" id="XP_018334532.1">
    <property type="nucleotide sequence ID" value="XM_018479030.1"/>
</dbReference>